<feature type="domain" description="Calcineurin-like phosphoesterase" evidence="1">
    <location>
        <begin position="7"/>
        <end position="195"/>
    </location>
</feature>
<proteinExistence type="predicted"/>
<dbReference type="GO" id="GO:0008803">
    <property type="term" value="F:bis(5'-nucleosyl)-tetraphosphatase (symmetrical) activity"/>
    <property type="evidence" value="ECO:0007669"/>
    <property type="project" value="TreeGrafter"/>
</dbReference>
<dbReference type="PANTHER" id="PTHR42850:SF4">
    <property type="entry name" value="ZINC-DEPENDENT ENDOPOLYPHOSPHATASE"/>
    <property type="match status" value="1"/>
</dbReference>
<reference evidence="2 3" key="1">
    <citation type="submission" date="2017-03" db="EMBL/GenBank/DDBJ databases">
        <authorList>
            <person name="Afonso C.L."/>
            <person name="Miller P.J."/>
            <person name="Scott M.A."/>
            <person name="Spackman E."/>
            <person name="Goraichik I."/>
            <person name="Dimitrov K.M."/>
            <person name="Suarez D.L."/>
            <person name="Swayne D.E."/>
        </authorList>
    </citation>
    <scope>NUCLEOTIDE SEQUENCE [LARGE SCALE GENOMIC DNA]</scope>
    <source>
        <strain evidence="2 3">CECT 7745</strain>
    </source>
</reference>
<sequence>MRMTQPLYVIPDIHGQLASLEEALSRIKADGGPDTRIVFLGDYVDRGPDSRGVINTLIAGQENGRKWITLRGNHDQMFLDFLEQGRIDNPRLSKPGYSWQHHRLGGVETLASYDLSRPDHDEALQAVPAAHRNWLAGLPLYHLTDDLLLVHAGIRPGIPLEKQSPDDLMWIRDEFHAHTEPFPWLIIHGHTPLDYPAHFGNRIDLDGGAGWGRPLWPAAFEGRDCWVLTDEGRAALPAP</sequence>
<evidence type="ECO:0000313" key="2">
    <source>
        <dbReference type="EMBL" id="SMC12900.1"/>
    </source>
</evidence>
<dbReference type="AlphaFoldDB" id="A0A1X7BTS2"/>
<dbReference type="InterPro" id="IPR004843">
    <property type="entry name" value="Calcineurin-like_PHP"/>
</dbReference>
<organism evidence="2 3">
    <name type="scientific">Roseovarius aestuarii</name>
    <dbReference type="NCBI Taxonomy" id="475083"/>
    <lineage>
        <taxon>Bacteria</taxon>
        <taxon>Pseudomonadati</taxon>
        <taxon>Pseudomonadota</taxon>
        <taxon>Alphaproteobacteria</taxon>
        <taxon>Rhodobacterales</taxon>
        <taxon>Roseobacteraceae</taxon>
        <taxon>Roseovarius</taxon>
    </lineage>
</organism>
<accession>A0A1X7BTS2</accession>
<protein>
    <submittedName>
        <fullName evidence="2">Diadenosine tetraphosphatase</fullName>
    </submittedName>
</protein>
<dbReference type="PANTHER" id="PTHR42850">
    <property type="entry name" value="METALLOPHOSPHOESTERASE"/>
    <property type="match status" value="1"/>
</dbReference>
<name>A0A1X7BTS2_9RHOB</name>
<evidence type="ECO:0000313" key="3">
    <source>
        <dbReference type="Proteomes" id="UP000193224"/>
    </source>
</evidence>
<dbReference type="GO" id="GO:0005737">
    <property type="term" value="C:cytoplasm"/>
    <property type="evidence" value="ECO:0007669"/>
    <property type="project" value="TreeGrafter"/>
</dbReference>
<evidence type="ECO:0000259" key="1">
    <source>
        <dbReference type="Pfam" id="PF00149"/>
    </source>
</evidence>
<dbReference type="CDD" id="cd00144">
    <property type="entry name" value="MPP_PPP_family"/>
    <property type="match status" value="1"/>
</dbReference>
<keyword evidence="3" id="KW-1185">Reference proteome</keyword>
<gene>
    <name evidence="2" type="ORF">ROA7745_02733</name>
</gene>
<dbReference type="GO" id="GO:0110154">
    <property type="term" value="P:RNA decapping"/>
    <property type="evidence" value="ECO:0007669"/>
    <property type="project" value="TreeGrafter"/>
</dbReference>
<dbReference type="InterPro" id="IPR029052">
    <property type="entry name" value="Metallo-depent_PP-like"/>
</dbReference>
<dbReference type="Gene3D" id="3.60.21.10">
    <property type="match status" value="1"/>
</dbReference>
<dbReference type="GO" id="GO:0016791">
    <property type="term" value="F:phosphatase activity"/>
    <property type="evidence" value="ECO:0007669"/>
    <property type="project" value="TreeGrafter"/>
</dbReference>
<dbReference type="SUPFAM" id="SSF56300">
    <property type="entry name" value="Metallo-dependent phosphatases"/>
    <property type="match status" value="1"/>
</dbReference>
<dbReference type="InterPro" id="IPR050126">
    <property type="entry name" value="Ap4A_hydrolase"/>
</dbReference>
<dbReference type="EMBL" id="FWXB01000010">
    <property type="protein sequence ID" value="SMC12900.1"/>
    <property type="molecule type" value="Genomic_DNA"/>
</dbReference>
<dbReference type="Proteomes" id="UP000193224">
    <property type="component" value="Unassembled WGS sequence"/>
</dbReference>
<dbReference type="Pfam" id="PF00149">
    <property type="entry name" value="Metallophos"/>
    <property type="match status" value="1"/>
</dbReference>